<comment type="caution">
    <text evidence="12">The sequence shown here is derived from an EMBL/GenBank/DDBJ whole genome shotgun (WGS) entry which is preliminary data.</text>
</comment>
<dbReference type="InterPro" id="IPR038376">
    <property type="entry name" value="ATP_synth_asu_C_sf"/>
</dbReference>
<name>A0A0G1FLD5_9BACT</name>
<dbReference type="GO" id="GO:0045259">
    <property type="term" value="C:proton-transporting ATP synthase complex"/>
    <property type="evidence" value="ECO:0007669"/>
    <property type="project" value="UniProtKB-KW"/>
</dbReference>
<evidence type="ECO:0000256" key="1">
    <source>
        <dbReference type="ARBA" id="ARBA00004370"/>
    </source>
</evidence>
<feature type="domain" description="ATP synthase alpha subunit C-terminal" evidence="11">
    <location>
        <begin position="358"/>
        <end position="473"/>
    </location>
</feature>
<keyword evidence="6" id="KW-0406">Ion transport</keyword>
<evidence type="ECO:0000256" key="8">
    <source>
        <dbReference type="ARBA" id="ARBA00023196"/>
    </source>
</evidence>
<proteinExistence type="predicted"/>
<keyword evidence="3" id="KW-0547">Nucleotide-binding</keyword>
<evidence type="ECO:0000256" key="9">
    <source>
        <dbReference type="ARBA" id="ARBA00023310"/>
    </source>
</evidence>
<dbReference type="SUPFAM" id="SSF52540">
    <property type="entry name" value="P-loop containing nucleoside triphosphate hydrolases"/>
    <property type="match status" value="1"/>
</dbReference>
<dbReference type="PANTHER" id="PTHR48082:SF2">
    <property type="entry name" value="ATP SYNTHASE SUBUNIT ALPHA, MITOCHONDRIAL"/>
    <property type="match status" value="1"/>
</dbReference>
<keyword evidence="7" id="KW-0472">Membrane</keyword>
<organism evidence="12 13">
    <name type="scientific">Candidatus Gottesmanbacteria bacterium GW2011_GWA2_43_14</name>
    <dbReference type="NCBI Taxonomy" id="1618443"/>
    <lineage>
        <taxon>Bacteria</taxon>
        <taxon>Candidatus Gottesmaniibacteriota</taxon>
    </lineage>
</organism>
<dbReference type="Proteomes" id="UP000034894">
    <property type="component" value="Unassembled WGS sequence"/>
</dbReference>
<dbReference type="Pfam" id="PF00306">
    <property type="entry name" value="ATP-synt_ab_C"/>
    <property type="match status" value="1"/>
</dbReference>
<dbReference type="STRING" id="1618443.UV73_C0013G0006"/>
<dbReference type="FunFam" id="3.40.50.300:FF:004039">
    <property type="entry name" value="ATP synthase subunit alpha, mitochondrial"/>
    <property type="match status" value="1"/>
</dbReference>
<dbReference type="Pfam" id="PF00006">
    <property type="entry name" value="ATP-synt_ab"/>
    <property type="match status" value="1"/>
</dbReference>
<sequence>MSKPDSAQTAEVGYCISSQDYLIFLEGLPSVRVNDVIVNSKGNRAIITALEEEKIEAWMLEGTNPKPGDSFTVLKDGLRVSLKSDLFGRILNPVGKPKDGKAGLPPGGEEIDIDAVAPGIDCRELVNKQFYTGLISVDTLVPVGIGQRELIYGAPRSGKTPFLLDVVVHQKEQKRICVYAAIGRSEIDVREFSENLQKNGADKYTIIIAATSSDSAPLIAIAPAVATSVAEYFRDQGKDVLLIYDDLASHSKYMREIALLAGRIPGRESYPADIFYQHSHLVERAGNFNEKRGKGSITLLPVIETDIENFTSLIPTNVMSMTDGHLLFSAKLRSQGHYPAIEIDHSVTRVGRQTQKFIHKVLSDRIRSLLAEYHEVERFSHFGTELTGQTLLTIKRGKVTELLIRQDSLTYIKPEVQIMLLSLIFTGFFDDKDTNFVLKFKNEIIKQLSSENNMDLVKTIDTMTLEDLIEKLKTKHKNLEEKCRP</sequence>
<keyword evidence="4" id="KW-0375">Hydrogen ion transport</keyword>
<evidence type="ECO:0000256" key="4">
    <source>
        <dbReference type="ARBA" id="ARBA00022781"/>
    </source>
</evidence>
<dbReference type="SUPFAM" id="SSF47917">
    <property type="entry name" value="C-terminal domain of alpha and beta subunits of F1 ATP synthase"/>
    <property type="match status" value="1"/>
</dbReference>
<comment type="subcellular location">
    <subcellularLocation>
        <location evidence="1">Membrane</location>
    </subcellularLocation>
</comment>
<dbReference type="GO" id="GO:0016787">
    <property type="term" value="F:hydrolase activity"/>
    <property type="evidence" value="ECO:0007669"/>
    <property type="project" value="UniProtKB-KW"/>
</dbReference>
<protein>
    <submittedName>
        <fullName evidence="12">F0F1-type ATP synthase subunit alpha, F-type H+-transporting ATPase subunit alpha</fullName>
        <ecNumber evidence="12">3.6.3.14</ecNumber>
    </submittedName>
</protein>
<dbReference type="PATRIC" id="fig|1618443.3.peg.1484"/>
<dbReference type="InterPro" id="IPR000194">
    <property type="entry name" value="ATPase_F1/V1/A1_a/bsu_nucl-bd"/>
</dbReference>
<dbReference type="InterPro" id="IPR005294">
    <property type="entry name" value="ATP_synth_F1_asu"/>
</dbReference>
<dbReference type="GO" id="GO:0043531">
    <property type="term" value="F:ADP binding"/>
    <property type="evidence" value="ECO:0007669"/>
    <property type="project" value="TreeGrafter"/>
</dbReference>
<evidence type="ECO:0000313" key="13">
    <source>
        <dbReference type="Proteomes" id="UP000034894"/>
    </source>
</evidence>
<dbReference type="GO" id="GO:0046933">
    <property type="term" value="F:proton-transporting ATP synthase activity, rotational mechanism"/>
    <property type="evidence" value="ECO:0007669"/>
    <property type="project" value="InterPro"/>
</dbReference>
<evidence type="ECO:0000313" key="12">
    <source>
        <dbReference type="EMBL" id="KKS95861.1"/>
    </source>
</evidence>
<dbReference type="GO" id="GO:0005524">
    <property type="term" value="F:ATP binding"/>
    <property type="evidence" value="ECO:0007669"/>
    <property type="project" value="UniProtKB-KW"/>
</dbReference>
<accession>A0A0G1FLD5</accession>
<dbReference type="InterPro" id="IPR027417">
    <property type="entry name" value="P-loop_NTPase"/>
</dbReference>
<evidence type="ECO:0000256" key="5">
    <source>
        <dbReference type="ARBA" id="ARBA00022840"/>
    </source>
</evidence>
<evidence type="ECO:0000256" key="3">
    <source>
        <dbReference type="ARBA" id="ARBA00022741"/>
    </source>
</evidence>
<keyword evidence="12" id="KW-0378">Hydrolase</keyword>
<reference evidence="12 13" key="1">
    <citation type="journal article" date="2015" name="Nature">
        <title>rRNA introns, odd ribosomes, and small enigmatic genomes across a large radiation of phyla.</title>
        <authorList>
            <person name="Brown C.T."/>
            <person name="Hug L.A."/>
            <person name="Thomas B.C."/>
            <person name="Sharon I."/>
            <person name="Castelle C.J."/>
            <person name="Singh A."/>
            <person name="Wilkins M.J."/>
            <person name="Williams K.H."/>
            <person name="Banfield J.F."/>
        </authorList>
    </citation>
    <scope>NUCLEOTIDE SEQUENCE [LARGE SCALE GENOMIC DNA]</scope>
</reference>
<keyword evidence="2" id="KW-0813">Transport</keyword>
<dbReference type="AlphaFoldDB" id="A0A0G1FLD5"/>
<dbReference type="Gene3D" id="3.40.50.300">
    <property type="entry name" value="P-loop containing nucleotide triphosphate hydrolases"/>
    <property type="match status" value="1"/>
</dbReference>
<dbReference type="Gene3D" id="1.20.150.20">
    <property type="entry name" value="ATP synthase alpha/beta chain, C-terminal domain"/>
    <property type="match status" value="1"/>
</dbReference>
<evidence type="ECO:0000256" key="7">
    <source>
        <dbReference type="ARBA" id="ARBA00023136"/>
    </source>
</evidence>
<keyword evidence="8" id="KW-0139">CF(1)</keyword>
<evidence type="ECO:0000259" key="11">
    <source>
        <dbReference type="Pfam" id="PF00306"/>
    </source>
</evidence>
<dbReference type="PANTHER" id="PTHR48082">
    <property type="entry name" value="ATP SYNTHASE SUBUNIT ALPHA, MITOCHONDRIAL"/>
    <property type="match status" value="1"/>
</dbReference>
<evidence type="ECO:0000256" key="6">
    <source>
        <dbReference type="ARBA" id="ARBA00023065"/>
    </source>
</evidence>
<gene>
    <name evidence="12" type="primary">atpA</name>
    <name evidence="12" type="ORF">UV73_C0013G0006</name>
</gene>
<evidence type="ECO:0000256" key="2">
    <source>
        <dbReference type="ARBA" id="ARBA00022448"/>
    </source>
</evidence>
<dbReference type="InterPro" id="IPR000793">
    <property type="entry name" value="ATP_synth_asu_C"/>
</dbReference>
<dbReference type="EC" id="3.6.3.14" evidence="12"/>
<feature type="domain" description="ATPase F1/V1/A1 complex alpha/beta subunit nucleotide-binding" evidence="10">
    <location>
        <begin position="133"/>
        <end position="347"/>
    </location>
</feature>
<keyword evidence="9" id="KW-0066">ATP synthesis</keyword>
<dbReference type="EMBL" id="LCFP01000013">
    <property type="protein sequence ID" value="KKS95861.1"/>
    <property type="molecule type" value="Genomic_DNA"/>
</dbReference>
<evidence type="ECO:0000259" key="10">
    <source>
        <dbReference type="Pfam" id="PF00006"/>
    </source>
</evidence>
<keyword evidence="5" id="KW-0067">ATP-binding</keyword>